<keyword evidence="10" id="KW-0344">Guanine-nucleotide releasing factor</keyword>
<evidence type="ECO:0000256" key="7">
    <source>
        <dbReference type="ARBA" id="ARBA00022840"/>
    </source>
</evidence>
<protein>
    <recommendedName>
        <fullName evidence="2">non-specific serine/threonine protein kinase</fullName>
        <ecNumber evidence="2">2.7.11.1</ecNumber>
    </recommendedName>
</protein>
<name>A0A151Z3C3_TIELA</name>
<dbReference type="Gene3D" id="1.10.840.10">
    <property type="entry name" value="Ras guanine-nucleotide exchange factors catalytic domain"/>
    <property type="match status" value="1"/>
</dbReference>
<dbReference type="Gene3D" id="1.10.510.10">
    <property type="entry name" value="Transferase(Phosphotransferase) domain 1"/>
    <property type="match status" value="1"/>
</dbReference>
<dbReference type="PANTHER" id="PTHR46485:SF5">
    <property type="entry name" value="CENTER DIVIDER, ISOFORM A"/>
    <property type="match status" value="1"/>
</dbReference>
<dbReference type="InParanoid" id="A0A151Z3C3"/>
<evidence type="ECO:0000256" key="6">
    <source>
        <dbReference type="ARBA" id="ARBA00022777"/>
    </source>
</evidence>
<evidence type="ECO:0000256" key="4">
    <source>
        <dbReference type="ARBA" id="ARBA00022679"/>
    </source>
</evidence>
<dbReference type="STRING" id="361077.A0A151Z3C3"/>
<evidence type="ECO:0000256" key="5">
    <source>
        <dbReference type="ARBA" id="ARBA00022741"/>
    </source>
</evidence>
<dbReference type="GO" id="GO:0004674">
    <property type="term" value="F:protein serine/threonine kinase activity"/>
    <property type="evidence" value="ECO:0007669"/>
    <property type="project" value="UniProtKB-KW"/>
</dbReference>
<dbReference type="InterPro" id="IPR001245">
    <property type="entry name" value="Ser-Thr/Tyr_kinase_cat_dom"/>
</dbReference>
<dbReference type="Pfam" id="PF00618">
    <property type="entry name" value="RasGEF_N"/>
    <property type="match status" value="1"/>
</dbReference>
<dbReference type="Pfam" id="PF00617">
    <property type="entry name" value="RasGEF"/>
    <property type="match status" value="1"/>
</dbReference>
<evidence type="ECO:0000256" key="8">
    <source>
        <dbReference type="ARBA" id="ARBA00047899"/>
    </source>
</evidence>
<keyword evidence="7 11" id="KW-0067">ATP-binding</keyword>
<evidence type="ECO:0000313" key="16">
    <source>
        <dbReference type="EMBL" id="KYQ88445.1"/>
    </source>
</evidence>
<dbReference type="PANTHER" id="PTHR46485">
    <property type="entry name" value="LIM DOMAIN KINASE 1"/>
    <property type="match status" value="1"/>
</dbReference>
<evidence type="ECO:0000313" key="17">
    <source>
        <dbReference type="Proteomes" id="UP000076078"/>
    </source>
</evidence>
<dbReference type="InterPro" id="IPR008271">
    <property type="entry name" value="Ser/Thr_kinase_AS"/>
</dbReference>
<dbReference type="InterPro" id="IPR036964">
    <property type="entry name" value="RASGEF_cat_dom_sf"/>
</dbReference>
<dbReference type="InterPro" id="IPR000719">
    <property type="entry name" value="Prot_kinase_dom"/>
</dbReference>
<dbReference type="CDD" id="cd13999">
    <property type="entry name" value="STKc_MAP3K-like"/>
    <property type="match status" value="1"/>
</dbReference>
<keyword evidence="6" id="KW-0418">Kinase</keyword>
<dbReference type="AlphaFoldDB" id="A0A151Z3C3"/>
<keyword evidence="17" id="KW-1185">Reference proteome</keyword>
<dbReference type="PROSITE" id="PS50009">
    <property type="entry name" value="RASGEF_CAT"/>
    <property type="match status" value="1"/>
</dbReference>
<comment type="caution">
    <text evidence="16">The sequence shown here is derived from an EMBL/GenBank/DDBJ whole genome shotgun (WGS) entry which is preliminary data.</text>
</comment>
<feature type="domain" description="Protein kinase" evidence="14">
    <location>
        <begin position="21"/>
        <end position="276"/>
    </location>
</feature>
<dbReference type="OrthoDB" id="4062651at2759"/>
<evidence type="ECO:0000256" key="9">
    <source>
        <dbReference type="ARBA" id="ARBA00048679"/>
    </source>
</evidence>
<dbReference type="Pfam" id="PF07714">
    <property type="entry name" value="PK_Tyr_Ser-Thr"/>
    <property type="match status" value="1"/>
</dbReference>
<dbReference type="EC" id="2.7.11.1" evidence="2"/>
<dbReference type="GO" id="GO:0005524">
    <property type="term" value="F:ATP binding"/>
    <property type="evidence" value="ECO:0007669"/>
    <property type="project" value="UniProtKB-UniRule"/>
</dbReference>
<dbReference type="InterPro" id="IPR001895">
    <property type="entry name" value="RASGEF_cat_dom"/>
</dbReference>
<dbReference type="SMART" id="SM00229">
    <property type="entry name" value="RasGEFN"/>
    <property type="match status" value="1"/>
</dbReference>
<dbReference type="GO" id="GO:0005085">
    <property type="term" value="F:guanyl-nucleotide exchange factor activity"/>
    <property type="evidence" value="ECO:0007669"/>
    <property type="project" value="UniProtKB-KW"/>
</dbReference>
<comment type="catalytic activity">
    <reaction evidence="9">
        <text>L-seryl-[protein] + ATP = O-phospho-L-seryl-[protein] + ADP + H(+)</text>
        <dbReference type="Rhea" id="RHEA:17989"/>
        <dbReference type="Rhea" id="RHEA-COMP:9863"/>
        <dbReference type="Rhea" id="RHEA-COMP:11604"/>
        <dbReference type="ChEBI" id="CHEBI:15378"/>
        <dbReference type="ChEBI" id="CHEBI:29999"/>
        <dbReference type="ChEBI" id="CHEBI:30616"/>
        <dbReference type="ChEBI" id="CHEBI:83421"/>
        <dbReference type="ChEBI" id="CHEBI:456216"/>
        <dbReference type="EC" id="2.7.11.1"/>
    </reaction>
</comment>
<dbReference type="InterPro" id="IPR023578">
    <property type="entry name" value="Ras_GEF_dom_sf"/>
</dbReference>
<dbReference type="Proteomes" id="UP000076078">
    <property type="component" value="Unassembled WGS sequence"/>
</dbReference>
<gene>
    <name evidence="16" type="ORF">DLAC_11151</name>
</gene>
<evidence type="ECO:0000256" key="12">
    <source>
        <dbReference type="SAM" id="MobiDB-lite"/>
    </source>
</evidence>
<dbReference type="PRINTS" id="PR00109">
    <property type="entry name" value="TYRKINASE"/>
</dbReference>
<accession>A0A151Z3C3</accession>
<feature type="region of interest" description="Disordered" evidence="12">
    <location>
        <begin position="313"/>
        <end position="337"/>
    </location>
</feature>
<dbReference type="PROSITE" id="PS00108">
    <property type="entry name" value="PROTEIN_KINASE_ST"/>
    <property type="match status" value="1"/>
</dbReference>
<reference evidence="16 17" key="1">
    <citation type="submission" date="2015-12" db="EMBL/GenBank/DDBJ databases">
        <title>Dictyostelia acquired genes for synthesis and detection of signals that induce cell-type specialization by lateral gene transfer from prokaryotes.</title>
        <authorList>
            <person name="Gloeckner G."/>
            <person name="Schaap P."/>
        </authorList>
    </citation>
    <scope>NUCLEOTIDE SEQUENCE [LARGE SCALE GENOMIC DNA]</scope>
    <source>
        <strain evidence="16 17">TK</strain>
    </source>
</reference>
<dbReference type="SMART" id="SM00147">
    <property type="entry name" value="RasGEF"/>
    <property type="match status" value="1"/>
</dbReference>
<comment type="similarity">
    <text evidence="1">Belongs to the protein kinase superfamily. TKL Ser/Thr protein kinase family.</text>
</comment>
<dbReference type="OMA" id="KRWIDYY"/>
<keyword evidence="3" id="KW-0723">Serine/threonine-protein kinase</keyword>
<dbReference type="FunCoup" id="A0A151Z3C3">
    <property type="interactions" value="112"/>
</dbReference>
<dbReference type="FunFam" id="3.30.200.20:FF:000034">
    <property type="entry name" value="Kinase suppressor of Ras 1"/>
    <property type="match status" value="1"/>
</dbReference>
<dbReference type="CDD" id="cd06224">
    <property type="entry name" value="REM"/>
    <property type="match status" value="1"/>
</dbReference>
<sequence>MTEADPGLPTQAIWDIPFENLEFHERIGKGSFGSVFKGTYLGLDVAIKKIEKADDPEYLKYIDREVSMLQSLRHPFIVNFSGICVHSTGLYIITEFVSGGDVRQLLKQTPPIGWDKRVSIAIDLAKAMVFLHAKKIIHRDLKSKNILLDEYQKIRLCDFGFARMSEQTKKSRHMTMCGTEGWVAPEILLGMSYDTSCDVFSYGVVLAELITGRKPGVDLWVRSPETCFDINPNELKQKAFEGCPPKLIDICNECCMYEPLARPKFEEILAQLKPVQIEVKETLAAKLANVSISTPPTTTTTTNTTIPIINTIEPQQQQNNNNNNENRSPDLTNGQPSLLLAQGRRNTMSLHRKSMEITQAMQDTYKKSTLAVGASPDNKDPNAGWKIGEFKPPGYYTLKRRQQTQTLPNQGAALSNHIVKMVERATSDYHYDTSYIQDLLLTYRCFTTPKHIFDLLLNRYIVNSPENYLSDINQWKKVQKVIQLRVIIFLKRWIDYYPLDFLEESMEDKLLEFDKISAHNNTALLNLTSTLVPSNELAPKLHPELLKKRVELDQEQQNGGSGGGSPNQNTTEIMVGNSVLNINNAGPNQPTNMQYPVSIIPPPPSGNQEYLEVIDMHPHELSRQLTIIMGTHFKAIKTREFLEYCWEKLSDTASPWIGGAAFQTRPAPNIHKFQEKYRDLVKYLSTEIVKHTTSLQKRVATIEKFIEAAEKCLTHYDYSSVFCLMEVLTDTSIERLNDTFKSISPRITQIYDNLRVFVSKDNDYKKYRESIQDCQPPCIPHVTLLLDELTFISTSSPKLLPGGIVNFFHYRQLSRKILQTQQLISPNIHYFRPIPSIQKALSKPPQELYDNEVIKHYSLICEPPVSIN</sequence>
<dbReference type="PROSITE" id="PS50011">
    <property type="entry name" value="PROTEIN_KINASE_DOM"/>
    <property type="match status" value="1"/>
</dbReference>
<evidence type="ECO:0000256" key="1">
    <source>
        <dbReference type="ARBA" id="ARBA00005843"/>
    </source>
</evidence>
<keyword evidence="4" id="KW-0808">Transferase</keyword>
<evidence type="ECO:0000256" key="2">
    <source>
        <dbReference type="ARBA" id="ARBA00012513"/>
    </source>
</evidence>
<dbReference type="InterPro" id="IPR050940">
    <property type="entry name" value="Actin_reg-Ser/Thr_kinase"/>
</dbReference>
<evidence type="ECO:0000256" key="11">
    <source>
        <dbReference type="PROSITE-ProRule" id="PRU10141"/>
    </source>
</evidence>
<feature type="compositionally biased region" description="Low complexity" evidence="12">
    <location>
        <begin position="313"/>
        <end position="326"/>
    </location>
</feature>
<comment type="catalytic activity">
    <reaction evidence="8">
        <text>L-threonyl-[protein] + ATP = O-phospho-L-threonyl-[protein] + ADP + H(+)</text>
        <dbReference type="Rhea" id="RHEA:46608"/>
        <dbReference type="Rhea" id="RHEA-COMP:11060"/>
        <dbReference type="Rhea" id="RHEA-COMP:11605"/>
        <dbReference type="ChEBI" id="CHEBI:15378"/>
        <dbReference type="ChEBI" id="CHEBI:30013"/>
        <dbReference type="ChEBI" id="CHEBI:30616"/>
        <dbReference type="ChEBI" id="CHEBI:61977"/>
        <dbReference type="ChEBI" id="CHEBI:456216"/>
        <dbReference type="EC" id="2.7.11.1"/>
    </reaction>
</comment>
<keyword evidence="5 11" id="KW-0547">Nucleotide-binding</keyword>
<dbReference type="PROSITE" id="PS50212">
    <property type="entry name" value="RASGEF_NTER"/>
    <property type="match status" value="1"/>
</dbReference>
<dbReference type="InterPro" id="IPR017441">
    <property type="entry name" value="Protein_kinase_ATP_BS"/>
</dbReference>
<dbReference type="Gene3D" id="3.30.200.20">
    <property type="entry name" value="Phosphorylase Kinase, domain 1"/>
    <property type="match status" value="1"/>
</dbReference>
<dbReference type="SUPFAM" id="SSF56112">
    <property type="entry name" value="Protein kinase-like (PK-like)"/>
    <property type="match status" value="1"/>
</dbReference>
<dbReference type="SMART" id="SM00220">
    <property type="entry name" value="S_TKc"/>
    <property type="match status" value="1"/>
</dbReference>
<evidence type="ECO:0000256" key="10">
    <source>
        <dbReference type="PROSITE-ProRule" id="PRU00168"/>
    </source>
</evidence>
<dbReference type="PROSITE" id="PS00107">
    <property type="entry name" value="PROTEIN_KINASE_ATP"/>
    <property type="match status" value="1"/>
</dbReference>
<dbReference type="Gene3D" id="1.20.870.10">
    <property type="entry name" value="Son of sevenless (SoS) protein Chain: S domain 1"/>
    <property type="match status" value="1"/>
</dbReference>
<feature type="domain" description="Ras-GEF" evidence="13">
    <location>
        <begin position="617"/>
        <end position="864"/>
    </location>
</feature>
<feature type="binding site" evidence="11">
    <location>
        <position position="49"/>
    </location>
    <ligand>
        <name>ATP</name>
        <dbReference type="ChEBI" id="CHEBI:30616"/>
    </ligand>
</feature>
<evidence type="ECO:0000259" key="13">
    <source>
        <dbReference type="PROSITE" id="PS50009"/>
    </source>
</evidence>
<dbReference type="GO" id="GO:0007264">
    <property type="term" value="P:small GTPase-mediated signal transduction"/>
    <property type="evidence" value="ECO:0007669"/>
    <property type="project" value="InterPro"/>
</dbReference>
<evidence type="ECO:0000259" key="15">
    <source>
        <dbReference type="PROSITE" id="PS50212"/>
    </source>
</evidence>
<proteinExistence type="inferred from homology"/>
<dbReference type="InterPro" id="IPR000651">
    <property type="entry name" value="Ras-like_Gua-exchang_fac_N"/>
</dbReference>
<organism evidence="16 17">
    <name type="scientific">Tieghemostelium lacteum</name>
    <name type="common">Slime mold</name>
    <name type="synonym">Dictyostelium lacteum</name>
    <dbReference type="NCBI Taxonomy" id="361077"/>
    <lineage>
        <taxon>Eukaryota</taxon>
        <taxon>Amoebozoa</taxon>
        <taxon>Evosea</taxon>
        <taxon>Eumycetozoa</taxon>
        <taxon>Dictyostelia</taxon>
        <taxon>Dictyosteliales</taxon>
        <taxon>Raperosteliaceae</taxon>
        <taxon>Tieghemostelium</taxon>
    </lineage>
</organism>
<evidence type="ECO:0000256" key="3">
    <source>
        <dbReference type="ARBA" id="ARBA00022527"/>
    </source>
</evidence>
<feature type="domain" description="N-terminal Ras-GEF" evidence="15">
    <location>
        <begin position="409"/>
        <end position="539"/>
    </location>
</feature>
<dbReference type="SUPFAM" id="SSF48366">
    <property type="entry name" value="Ras GEF"/>
    <property type="match status" value="1"/>
</dbReference>
<dbReference type="EMBL" id="LODT01000051">
    <property type="protein sequence ID" value="KYQ88445.1"/>
    <property type="molecule type" value="Genomic_DNA"/>
</dbReference>
<dbReference type="InterPro" id="IPR011009">
    <property type="entry name" value="Kinase-like_dom_sf"/>
</dbReference>
<evidence type="ECO:0000259" key="14">
    <source>
        <dbReference type="PROSITE" id="PS50011"/>
    </source>
</evidence>